<reference evidence="2" key="1">
    <citation type="submission" date="2024-07" db="EMBL/GenBank/DDBJ databases">
        <title>Complete genome sequence of Verrucomicrobiaceae bacterium NT6N.</title>
        <authorList>
            <person name="Huang C."/>
            <person name="Takami H."/>
            <person name="Hamasaki K."/>
        </authorList>
    </citation>
    <scope>NUCLEOTIDE SEQUENCE</scope>
    <source>
        <strain evidence="2">NT6N</strain>
    </source>
</reference>
<evidence type="ECO:0000313" key="2">
    <source>
        <dbReference type="EMBL" id="BDS05283.1"/>
    </source>
</evidence>
<name>A0AAT9FH02_9BACT</name>
<sequence>MNMLHSTRAITCLAASLFLTSVTARAGDFETTFRKEVSAFLNGLDESQSKACLYPVTDKNRWQMQFTGGKRPGILISKLSETQRAQLDKTLRLVLSAEGLKLAEAVAKQDTPDGIGKYWITCYGDPRKKENFAFRIAEHHLTVVHLEVAEGETKEFGPILLGSDPALVWQEDEKRMIEAWKKIADKKLLIKGKRGVSSAPMNETDGVAFTSINAAGQQALKEVWNHRLRIFTQPIQDRINRLHKARGGWEKSRVAFYNQEPEKLCIDGGRWDFKCGLPGMVWDLENSRGHIHLSLWVK</sequence>
<keyword evidence="1" id="KW-0732">Signal</keyword>
<evidence type="ECO:0000256" key="1">
    <source>
        <dbReference type="SAM" id="SignalP"/>
    </source>
</evidence>
<dbReference type="InterPro" id="IPR021889">
    <property type="entry name" value="DUF3500"/>
</dbReference>
<gene>
    <name evidence="2" type="ORF">NT6N_03230</name>
</gene>
<organism evidence="2">
    <name type="scientific">Oceaniferula spumae</name>
    <dbReference type="NCBI Taxonomy" id="2979115"/>
    <lineage>
        <taxon>Bacteria</taxon>
        <taxon>Pseudomonadati</taxon>
        <taxon>Verrucomicrobiota</taxon>
        <taxon>Verrucomicrobiia</taxon>
        <taxon>Verrucomicrobiales</taxon>
        <taxon>Verrucomicrobiaceae</taxon>
        <taxon>Oceaniferula</taxon>
    </lineage>
</organism>
<accession>A0AAT9FH02</accession>
<dbReference type="AlphaFoldDB" id="A0AAT9FH02"/>
<feature type="chain" id="PRO_5043467869" description="DUF3500 domain-containing protein" evidence="1">
    <location>
        <begin position="27"/>
        <end position="298"/>
    </location>
</feature>
<protein>
    <recommendedName>
        <fullName evidence="3">DUF3500 domain-containing protein</fullName>
    </recommendedName>
</protein>
<dbReference type="PANTHER" id="PTHR37489">
    <property type="entry name" value="DUF3500 DOMAIN-CONTAINING PROTEIN"/>
    <property type="match status" value="1"/>
</dbReference>
<evidence type="ECO:0008006" key="3">
    <source>
        <dbReference type="Google" id="ProtNLM"/>
    </source>
</evidence>
<dbReference type="Pfam" id="PF12006">
    <property type="entry name" value="DUF3500"/>
    <property type="match status" value="1"/>
</dbReference>
<dbReference type="KEGG" id="osu:NT6N_03230"/>
<dbReference type="EMBL" id="AP026866">
    <property type="protein sequence ID" value="BDS05283.1"/>
    <property type="molecule type" value="Genomic_DNA"/>
</dbReference>
<proteinExistence type="predicted"/>
<feature type="signal peptide" evidence="1">
    <location>
        <begin position="1"/>
        <end position="26"/>
    </location>
</feature>
<dbReference type="PANTHER" id="PTHR37489:SF1">
    <property type="entry name" value="DUF3500 DOMAIN-CONTAINING PROTEIN"/>
    <property type="match status" value="1"/>
</dbReference>